<comment type="caution">
    <text evidence="1">The sequence shown here is derived from an EMBL/GenBank/DDBJ whole genome shotgun (WGS) entry which is preliminary data.</text>
</comment>
<gene>
    <name evidence="1" type="ORF">Gotri_004610</name>
</gene>
<sequence length="200" mass="23278">MAKDKLPYSLAFKVGSNLLEKETVQIGVAATKMMSQCFYTGEDDVALPRGKPTGHNENHMLERSLVREPTGCSTASTYVEVAYGRDKWFTIRALFSMEGESVDYFEKLEGEGEGEEWRFTGFYGLPSVSNRRDSWDVLRRGLPKVERRMDLFRDLLKDYRFRENERKTDDLKRELTSKLKMLMTEDYDDENFAGFINLKF</sequence>
<organism evidence="1 2">
    <name type="scientific">Gossypium trilobum</name>
    <dbReference type="NCBI Taxonomy" id="34281"/>
    <lineage>
        <taxon>Eukaryota</taxon>
        <taxon>Viridiplantae</taxon>
        <taxon>Streptophyta</taxon>
        <taxon>Embryophyta</taxon>
        <taxon>Tracheophyta</taxon>
        <taxon>Spermatophyta</taxon>
        <taxon>Magnoliopsida</taxon>
        <taxon>eudicotyledons</taxon>
        <taxon>Gunneridae</taxon>
        <taxon>Pentapetalae</taxon>
        <taxon>rosids</taxon>
        <taxon>malvids</taxon>
        <taxon>Malvales</taxon>
        <taxon>Malvaceae</taxon>
        <taxon>Malvoideae</taxon>
        <taxon>Gossypium</taxon>
    </lineage>
</organism>
<evidence type="ECO:0000313" key="1">
    <source>
        <dbReference type="EMBL" id="MBA0780517.1"/>
    </source>
</evidence>
<proteinExistence type="predicted"/>
<evidence type="ECO:0000313" key="2">
    <source>
        <dbReference type="Proteomes" id="UP000593568"/>
    </source>
</evidence>
<reference evidence="1 2" key="1">
    <citation type="journal article" date="2019" name="Genome Biol. Evol.">
        <title>Insights into the evolution of the New World diploid cottons (Gossypium, subgenus Houzingenia) based on genome sequencing.</title>
        <authorList>
            <person name="Grover C.E."/>
            <person name="Arick M.A. 2nd"/>
            <person name="Thrash A."/>
            <person name="Conover J.L."/>
            <person name="Sanders W.S."/>
            <person name="Peterson D.G."/>
            <person name="Frelichowski J.E."/>
            <person name="Scheffler J.A."/>
            <person name="Scheffler B.E."/>
            <person name="Wendel J.F."/>
        </authorList>
    </citation>
    <scope>NUCLEOTIDE SEQUENCE [LARGE SCALE GENOMIC DNA]</scope>
    <source>
        <strain evidence="1">8</strain>
        <tissue evidence="1">Leaf</tissue>
    </source>
</reference>
<name>A0A7J9F5E1_9ROSI</name>
<protein>
    <submittedName>
        <fullName evidence="1">Uncharacterized protein</fullName>
    </submittedName>
</protein>
<dbReference type="AlphaFoldDB" id="A0A7J9F5E1"/>
<dbReference type="EMBL" id="JABEZW010000011">
    <property type="protein sequence ID" value="MBA0780517.1"/>
    <property type="molecule type" value="Genomic_DNA"/>
</dbReference>
<keyword evidence="2" id="KW-1185">Reference proteome</keyword>
<accession>A0A7J9F5E1</accession>
<dbReference type="Proteomes" id="UP000593568">
    <property type="component" value="Unassembled WGS sequence"/>
</dbReference>